<reference evidence="1 2" key="1">
    <citation type="journal article" date="2012" name="J. Bacteriol.">
        <title>Draft Genome Sequence of the Volcano-Inhabiting Thermoacidophilic Methanotroph Methylacidiphilum fumariolicum Strain SolV.</title>
        <authorList>
            <person name="Khadem A.F."/>
            <person name="Wieczorek A.S."/>
            <person name="Pol A."/>
            <person name="Vuilleumier S."/>
            <person name="Harhangi H.R."/>
            <person name="Dunfield P.F."/>
            <person name="Kalyuzhnaya M.G."/>
            <person name="Murrell J.C."/>
            <person name="Francoijs K.-J."/>
            <person name="Stunnenberg H.G."/>
            <person name="Stein L.Y."/>
            <person name="DiSpirito A.A."/>
            <person name="Semrau J.D."/>
            <person name="Lajus A."/>
            <person name="Medigue C."/>
            <person name="Klotz M.G."/>
            <person name="Jetten M.S.M."/>
            <person name="Op den Camp H.J.M."/>
        </authorList>
    </citation>
    <scope>NUCLEOTIDE SEQUENCE [LARGE SCALE GENOMIC DNA]</scope>
    <source>
        <strain evidence="1 2">SolV</strain>
    </source>
</reference>
<dbReference type="Proteomes" id="UP000004837">
    <property type="component" value="Unassembled WGS sequence"/>
</dbReference>
<evidence type="ECO:0000313" key="2">
    <source>
        <dbReference type="Proteomes" id="UP000004837"/>
    </source>
</evidence>
<accession>I0K0T3</accession>
<dbReference type="Gene3D" id="2.40.160.20">
    <property type="match status" value="1"/>
</dbReference>
<organism evidence="1 2">
    <name type="scientific">Methylacidiphilum fumariolicum (strain SolV)</name>
    <dbReference type="NCBI Taxonomy" id="1156937"/>
    <lineage>
        <taxon>Bacteria</taxon>
        <taxon>Pseudomonadati</taxon>
        <taxon>Verrucomicrobiota</taxon>
        <taxon>Methylacidiphilae</taxon>
        <taxon>Methylacidiphilales</taxon>
        <taxon>Methylacidiphilaceae</taxon>
        <taxon>Methylacidiphilum (ex Ratnadevi et al. 2023)</taxon>
    </lineage>
</organism>
<dbReference type="InterPro" id="IPR011250">
    <property type="entry name" value="OMP/PagP_B-barrel"/>
</dbReference>
<protein>
    <recommendedName>
        <fullName evidence="3">Opacity protein or related surface antigen</fullName>
    </recommendedName>
</protein>
<dbReference type="EMBL" id="CAHT01000103">
    <property type="protein sequence ID" value="CCG93102.1"/>
    <property type="molecule type" value="Genomic_DNA"/>
</dbReference>
<name>I0K0T3_METFB</name>
<evidence type="ECO:0008006" key="3">
    <source>
        <dbReference type="Google" id="ProtNLM"/>
    </source>
</evidence>
<comment type="caution">
    <text evidence="1">The sequence shown here is derived from an EMBL/GenBank/DDBJ whole genome shotgun (WGS) entry which is preliminary data.</text>
</comment>
<dbReference type="RefSeq" id="WP_009061557.1">
    <property type="nucleotide sequence ID" value="NZ_CAHT01000103.1"/>
</dbReference>
<gene>
    <name evidence="1" type="ORF">MFUM_930012</name>
</gene>
<dbReference type="SUPFAM" id="SSF56925">
    <property type="entry name" value="OMPA-like"/>
    <property type="match status" value="1"/>
</dbReference>
<evidence type="ECO:0000313" key="1">
    <source>
        <dbReference type="EMBL" id="CCG93102.1"/>
    </source>
</evidence>
<dbReference type="OrthoDB" id="185081at2"/>
<proteinExistence type="predicted"/>
<sequence length="284" mass="31653">MAHFSLYMVDKIRFLVAFYFLWFPSWVHAQVDRKDIEEILVDKEQAMDGKATKTWAKDLFIGFFSGGFWPSVSRTSASAYFPTGRIEHAEGYTQPHAGYFGGLYLGYDFKEAAIGLFSDKRWKAIPAVAFVLNYGQISSSGFSYNSLSATPSYANGTSQSFIPEIAGVVNFSNATRFVPFVGVTLGAALNWLIDESILGPHAEELLVPGQSSFALAFTSKLIGGLAVRLFPHWDLIIAYTTRFIAPMDFTFQGSPQAGFHTLVSHSGWYQDFEGWGAIQYNFWP</sequence>
<dbReference type="InParanoid" id="I0K0T3"/>
<dbReference type="AlphaFoldDB" id="I0K0T3"/>
<dbReference type="eggNOG" id="ENOG50329D4">
    <property type="taxonomic scope" value="Bacteria"/>
</dbReference>